<gene>
    <name evidence="1" type="ORF">RHMOL_Rhmol05G0193700</name>
</gene>
<evidence type="ECO:0000313" key="2">
    <source>
        <dbReference type="Proteomes" id="UP001062846"/>
    </source>
</evidence>
<accession>A0ACC0NRS5</accession>
<organism evidence="1 2">
    <name type="scientific">Rhododendron molle</name>
    <name type="common">Chinese azalea</name>
    <name type="synonym">Azalea mollis</name>
    <dbReference type="NCBI Taxonomy" id="49168"/>
    <lineage>
        <taxon>Eukaryota</taxon>
        <taxon>Viridiplantae</taxon>
        <taxon>Streptophyta</taxon>
        <taxon>Embryophyta</taxon>
        <taxon>Tracheophyta</taxon>
        <taxon>Spermatophyta</taxon>
        <taxon>Magnoliopsida</taxon>
        <taxon>eudicotyledons</taxon>
        <taxon>Gunneridae</taxon>
        <taxon>Pentapetalae</taxon>
        <taxon>asterids</taxon>
        <taxon>Ericales</taxon>
        <taxon>Ericaceae</taxon>
        <taxon>Ericoideae</taxon>
        <taxon>Rhodoreae</taxon>
        <taxon>Rhododendron</taxon>
    </lineage>
</organism>
<reference evidence="1" key="1">
    <citation type="submission" date="2022-02" db="EMBL/GenBank/DDBJ databases">
        <title>Plant Genome Project.</title>
        <authorList>
            <person name="Zhang R.-G."/>
        </authorList>
    </citation>
    <scope>NUCLEOTIDE SEQUENCE</scope>
    <source>
        <strain evidence="1">AT1</strain>
    </source>
</reference>
<protein>
    <submittedName>
        <fullName evidence="1">Uncharacterized protein</fullName>
    </submittedName>
</protein>
<name>A0ACC0NRS5_RHOML</name>
<dbReference type="EMBL" id="CM046392">
    <property type="protein sequence ID" value="KAI8555691.1"/>
    <property type="molecule type" value="Genomic_DNA"/>
</dbReference>
<dbReference type="Proteomes" id="UP001062846">
    <property type="component" value="Chromosome 5"/>
</dbReference>
<sequence>MLERERSVDLCRPKKRWQRWIASAARRCWAPEIRTKKSHRSLLSEMELLPQSPAANHHHVGRLILFFRAKRLGPELGQPS</sequence>
<proteinExistence type="predicted"/>
<evidence type="ECO:0000313" key="1">
    <source>
        <dbReference type="EMBL" id="KAI8555691.1"/>
    </source>
</evidence>
<comment type="caution">
    <text evidence="1">The sequence shown here is derived from an EMBL/GenBank/DDBJ whole genome shotgun (WGS) entry which is preliminary data.</text>
</comment>
<keyword evidence="2" id="KW-1185">Reference proteome</keyword>